<sequence>MIFIGEKINGTRQAIQEAIIKRDVDFIRKTALDQANAGADYLDVNAGTDPSREKEDMLWLLEIVQSVTDTPICIDSSTPEVIQAAIHVVKATPMINSINGDPQRLESFIPFINERDCNVIALALDESQSGMPKTVEERMMVLERIFKATRAAGIADDKVYIDPLIMAVATDQQAGLIAFASIRAIRETYPEAHITGGLSNISFGLPNRALVNRTFLTLAVEAGMDSAVVNPQNVPLIESLKATELLLGRDRFCRKYTTAAKIEFVKK</sequence>
<dbReference type="InterPro" id="IPR011005">
    <property type="entry name" value="Dihydropteroate_synth-like_sf"/>
</dbReference>
<reference evidence="8 9" key="1">
    <citation type="journal article" date="2020" name="mSystems">
        <title>Defining Genomic and Predicted Metabolic Features of the Acetobacterium Genus.</title>
        <authorList>
            <person name="Ross D.E."/>
            <person name="Marshall C.W."/>
            <person name="Gulliver D."/>
            <person name="May H.D."/>
            <person name="Norman R.S."/>
        </authorList>
    </citation>
    <scope>NUCLEOTIDE SEQUENCE [LARGE SCALE GENOMIC DNA]</scope>
    <source>
        <strain evidence="8 9">DSM 8238</strain>
    </source>
</reference>
<name>A0ABR6WRB2_9FIRM</name>
<dbReference type="PANTHER" id="PTHR45833:SF1">
    <property type="entry name" value="METHIONINE SYNTHASE"/>
    <property type="match status" value="1"/>
</dbReference>
<evidence type="ECO:0000256" key="2">
    <source>
        <dbReference type="ARBA" id="ARBA00022603"/>
    </source>
</evidence>
<keyword evidence="3" id="KW-0846">Cobalamin</keyword>
<accession>A0ABR6WRB2</accession>
<dbReference type="InterPro" id="IPR050554">
    <property type="entry name" value="Met_Synthase/Corrinoid"/>
</dbReference>
<organism evidence="8 9">
    <name type="scientific">Acetobacterium fimetarium</name>
    <dbReference type="NCBI Taxonomy" id="52691"/>
    <lineage>
        <taxon>Bacteria</taxon>
        <taxon>Bacillati</taxon>
        <taxon>Bacillota</taxon>
        <taxon>Clostridia</taxon>
        <taxon>Eubacteriales</taxon>
        <taxon>Eubacteriaceae</taxon>
        <taxon>Acetobacterium</taxon>
    </lineage>
</organism>
<dbReference type="Gene3D" id="3.20.20.20">
    <property type="entry name" value="Dihydropteroate synthase-like"/>
    <property type="match status" value="1"/>
</dbReference>
<evidence type="ECO:0000256" key="5">
    <source>
        <dbReference type="ARBA" id="ARBA00022723"/>
    </source>
</evidence>
<keyword evidence="5" id="KW-0479">Metal-binding</keyword>
<evidence type="ECO:0000256" key="3">
    <source>
        <dbReference type="ARBA" id="ARBA00022628"/>
    </source>
</evidence>
<comment type="similarity">
    <text evidence="1">Belongs to the vitamin-B12 dependent methionine synthase family.</text>
</comment>
<evidence type="ECO:0000256" key="4">
    <source>
        <dbReference type="ARBA" id="ARBA00022679"/>
    </source>
</evidence>
<dbReference type="RefSeq" id="WP_186841036.1">
    <property type="nucleotide sequence ID" value="NZ_WJBC01000002.1"/>
</dbReference>
<keyword evidence="2 8" id="KW-0489">Methyltransferase</keyword>
<dbReference type="Proteomes" id="UP000603234">
    <property type="component" value="Unassembled WGS sequence"/>
</dbReference>
<evidence type="ECO:0000256" key="1">
    <source>
        <dbReference type="ARBA" id="ARBA00010398"/>
    </source>
</evidence>
<dbReference type="NCBIfam" id="NF005719">
    <property type="entry name" value="PRK07535.1"/>
    <property type="match status" value="1"/>
</dbReference>
<dbReference type="InterPro" id="IPR000489">
    <property type="entry name" value="Pterin-binding_dom"/>
</dbReference>
<protein>
    <submittedName>
        <fullName evidence="8">Methyltetrahydrofolate--corrinoid methyltransferase</fullName>
    </submittedName>
</protein>
<keyword evidence="9" id="KW-1185">Reference proteome</keyword>
<dbReference type="Pfam" id="PF00809">
    <property type="entry name" value="Pterin_bind"/>
    <property type="match status" value="1"/>
</dbReference>
<comment type="caution">
    <text evidence="8">The sequence shown here is derived from an EMBL/GenBank/DDBJ whole genome shotgun (WGS) entry which is preliminary data.</text>
</comment>
<evidence type="ECO:0000256" key="6">
    <source>
        <dbReference type="ARBA" id="ARBA00023285"/>
    </source>
</evidence>
<evidence type="ECO:0000259" key="7">
    <source>
        <dbReference type="PROSITE" id="PS50972"/>
    </source>
</evidence>
<proteinExistence type="inferred from homology"/>
<dbReference type="PANTHER" id="PTHR45833">
    <property type="entry name" value="METHIONINE SYNTHASE"/>
    <property type="match status" value="1"/>
</dbReference>
<evidence type="ECO:0000313" key="8">
    <source>
        <dbReference type="EMBL" id="MBC3803111.1"/>
    </source>
</evidence>
<evidence type="ECO:0000313" key="9">
    <source>
        <dbReference type="Proteomes" id="UP000603234"/>
    </source>
</evidence>
<dbReference type="EMBL" id="WJBC01000002">
    <property type="protein sequence ID" value="MBC3803111.1"/>
    <property type="molecule type" value="Genomic_DNA"/>
</dbReference>
<keyword evidence="6" id="KW-0170">Cobalt</keyword>
<dbReference type="GO" id="GO:0032259">
    <property type="term" value="P:methylation"/>
    <property type="evidence" value="ECO:0007669"/>
    <property type="project" value="UniProtKB-KW"/>
</dbReference>
<gene>
    <name evidence="8" type="ORF">GH808_01460</name>
</gene>
<dbReference type="PROSITE" id="PS50972">
    <property type="entry name" value="PTERIN_BINDING"/>
    <property type="match status" value="1"/>
</dbReference>
<dbReference type="SUPFAM" id="SSF51717">
    <property type="entry name" value="Dihydropteroate synthetase-like"/>
    <property type="match status" value="1"/>
</dbReference>
<feature type="domain" description="Pterin-binding" evidence="7">
    <location>
        <begin position="1"/>
        <end position="248"/>
    </location>
</feature>
<dbReference type="GO" id="GO:0008168">
    <property type="term" value="F:methyltransferase activity"/>
    <property type="evidence" value="ECO:0007669"/>
    <property type="project" value="UniProtKB-KW"/>
</dbReference>
<keyword evidence="4" id="KW-0808">Transferase</keyword>